<proteinExistence type="inferred from homology"/>
<dbReference type="PANTHER" id="PTHR43085">
    <property type="entry name" value="HEXOKINASE FAMILY MEMBER"/>
    <property type="match status" value="1"/>
</dbReference>
<dbReference type="Gene3D" id="3.40.1190.20">
    <property type="match status" value="1"/>
</dbReference>
<accession>A0A098S2L2</accession>
<dbReference type="PANTHER" id="PTHR43085:SF57">
    <property type="entry name" value="CARBOHYDRATE KINASE PFKB DOMAIN-CONTAINING PROTEIN"/>
    <property type="match status" value="1"/>
</dbReference>
<name>A0A098S2L2_9BACT</name>
<organism evidence="5 6">
    <name type="scientific">Phaeodactylibacter xiamenensis</name>
    <dbReference type="NCBI Taxonomy" id="1524460"/>
    <lineage>
        <taxon>Bacteria</taxon>
        <taxon>Pseudomonadati</taxon>
        <taxon>Bacteroidota</taxon>
        <taxon>Saprospiria</taxon>
        <taxon>Saprospirales</taxon>
        <taxon>Haliscomenobacteraceae</taxon>
        <taxon>Phaeodactylibacter</taxon>
    </lineage>
</organism>
<dbReference type="SUPFAM" id="SSF53613">
    <property type="entry name" value="Ribokinase-like"/>
    <property type="match status" value="1"/>
</dbReference>
<evidence type="ECO:0000256" key="3">
    <source>
        <dbReference type="ARBA" id="ARBA00022777"/>
    </source>
</evidence>
<evidence type="ECO:0000259" key="4">
    <source>
        <dbReference type="Pfam" id="PF00294"/>
    </source>
</evidence>
<evidence type="ECO:0000313" key="5">
    <source>
        <dbReference type="EMBL" id="KGE86340.1"/>
    </source>
</evidence>
<evidence type="ECO:0000256" key="2">
    <source>
        <dbReference type="ARBA" id="ARBA00022679"/>
    </source>
</evidence>
<dbReference type="Pfam" id="PF00294">
    <property type="entry name" value="PfkB"/>
    <property type="match status" value="1"/>
</dbReference>
<dbReference type="OrthoDB" id="9779730at2"/>
<reference evidence="5 6" key="1">
    <citation type="journal article" date="2014" name="Int. J. Syst. Evol. Microbiol.">
        <title>Phaeodactylibacter xiamenensis gen. nov., sp. nov., a member of the family Saprospiraceae isolated from the marine alga Phaeodactylum tricornutum.</title>
        <authorList>
            <person name="Chen Z.Jr."/>
            <person name="Lei X."/>
            <person name="Lai Q."/>
            <person name="Li Y."/>
            <person name="Zhang B."/>
            <person name="Zhang J."/>
            <person name="Zhang H."/>
            <person name="Yang L."/>
            <person name="Zheng W."/>
            <person name="Tian Y."/>
            <person name="Yu Z."/>
            <person name="Xu H.Jr."/>
            <person name="Zheng T."/>
        </authorList>
    </citation>
    <scope>NUCLEOTIDE SEQUENCE [LARGE SCALE GENOMIC DNA]</scope>
    <source>
        <strain evidence="5 6">KD52</strain>
    </source>
</reference>
<protein>
    <submittedName>
        <fullName evidence="5">Carbohydrate kinase</fullName>
    </submittedName>
</protein>
<feature type="domain" description="Carbohydrate kinase PfkB" evidence="4">
    <location>
        <begin position="179"/>
        <end position="307"/>
    </location>
</feature>
<dbReference type="InterPro" id="IPR050306">
    <property type="entry name" value="PfkB_Carbo_kinase"/>
</dbReference>
<sequence length="334" mass="37424">MDKHYKVAVLGPIPFDHITTSKNRVIEKYGCATHTAIGAAALLAQDGTVIPITHVRKKDEPKVKALLGQYSNISTEGVYAHLDQGDVIQLRFVDQNNRLEKQTAFMPPIRPEDVEPFLDSDVFVGVPISDYEVPLETLRFIRENRKPGALTIFDAHGPTTAVTTQGDRVRRFWIERDLWLPYIDILKMNIEEAGCSWFSKEYKSEDLQKPYQDLSEKDMADFAQHSLERGVKAVIITLDSRGCMVYSMPGGQFKAEFVPSIPVAEVIDTTGCGDSFAGGLAYGLLRDRMDYVRAAQFANALGAMRTQGTTFEVFKSLPDTEAILRQHYEANARL</sequence>
<comment type="caution">
    <text evidence="5">The sequence shown here is derived from an EMBL/GenBank/DDBJ whole genome shotgun (WGS) entry which is preliminary data.</text>
</comment>
<keyword evidence="3 5" id="KW-0418">Kinase</keyword>
<dbReference type="InterPro" id="IPR029056">
    <property type="entry name" value="Ribokinase-like"/>
</dbReference>
<evidence type="ECO:0000313" key="6">
    <source>
        <dbReference type="Proteomes" id="UP000029736"/>
    </source>
</evidence>
<dbReference type="InterPro" id="IPR011611">
    <property type="entry name" value="PfkB_dom"/>
</dbReference>
<dbReference type="RefSeq" id="WP_044225411.1">
    <property type="nucleotide sequence ID" value="NZ_JBKAGJ010000010.1"/>
</dbReference>
<keyword evidence="2" id="KW-0808">Transferase</keyword>
<dbReference type="GO" id="GO:0016301">
    <property type="term" value="F:kinase activity"/>
    <property type="evidence" value="ECO:0007669"/>
    <property type="project" value="UniProtKB-KW"/>
</dbReference>
<dbReference type="Proteomes" id="UP000029736">
    <property type="component" value="Unassembled WGS sequence"/>
</dbReference>
<dbReference type="EMBL" id="JPOS01000079">
    <property type="protein sequence ID" value="KGE86340.1"/>
    <property type="molecule type" value="Genomic_DNA"/>
</dbReference>
<dbReference type="AlphaFoldDB" id="A0A098S2L2"/>
<evidence type="ECO:0000256" key="1">
    <source>
        <dbReference type="ARBA" id="ARBA00010688"/>
    </source>
</evidence>
<gene>
    <name evidence="5" type="ORF">IX84_21295</name>
</gene>
<keyword evidence="6" id="KW-1185">Reference proteome</keyword>
<dbReference type="STRING" id="1524460.IX84_21295"/>
<comment type="similarity">
    <text evidence="1">Belongs to the carbohydrate kinase PfkB family.</text>
</comment>